<reference evidence="2 3" key="1">
    <citation type="submission" date="2024-06" db="EMBL/GenBank/DDBJ databases">
        <title>The Natural Products Discovery Center: Release of the First 8490 Sequenced Strains for Exploring Actinobacteria Biosynthetic Diversity.</title>
        <authorList>
            <person name="Kalkreuter E."/>
            <person name="Kautsar S.A."/>
            <person name="Yang D."/>
            <person name="Bader C.D."/>
            <person name="Teijaro C.N."/>
            <person name="Fluegel L."/>
            <person name="Davis C.M."/>
            <person name="Simpson J.R."/>
            <person name="Lauterbach L."/>
            <person name="Steele A.D."/>
            <person name="Gui C."/>
            <person name="Meng S."/>
            <person name="Li G."/>
            <person name="Viehrig K."/>
            <person name="Ye F."/>
            <person name="Su P."/>
            <person name="Kiefer A.F."/>
            <person name="Nichols A."/>
            <person name="Cepeda A.J."/>
            <person name="Yan W."/>
            <person name="Fan B."/>
            <person name="Jiang Y."/>
            <person name="Adhikari A."/>
            <person name="Zheng C.-J."/>
            <person name="Schuster L."/>
            <person name="Cowan T.M."/>
            <person name="Smanski M.J."/>
            <person name="Chevrette M.G."/>
            <person name="De Carvalho L.P.S."/>
            <person name="Shen B."/>
        </authorList>
    </citation>
    <scope>NUCLEOTIDE SEQUENCE [LARGE SCALE GENOMIC DNA]</scope>
    <source>
        <strain evidence="2 3">NPDC050671</strain>
    </source>
</reference>
<dbReference type="CDD" id="cd00093">
    <property type="entry name" value="HTH_XRE"/>
    <property type="match status" value="1"/>
</dbReference>
<proteinExistence type="predicted"/>
<dbReference type="EMBL" id="JBFAIH010000003">
    <property type="protein sequence ID" value="MEV0362536.1"/>
    <property type="molecule type" value="Genomic_DNA"/>
</dbReference>
<dbReference type="PROSITE" id="PS50943">
    <property type="entry name" value="HTH_CROC1"/>
    <property type="match status" value="1"/>
</dbReference>
<evidence type="ECO:0000313" key="3">
    <source>
        <dbReference type="Proteomes" id="UP001551658"/>
    </source>
</evidence>
<dbReference type="Proteomes" id="UP001551658">
    <property type="component" value="Unassembled WGS sequence"/>
</dbReference>
<sequence>MTIIRWTGLEVAALRTALRDTQVQFADRIGCSLEAVGKWERRGADITLGAKYSECMDTTRSRLDNEQRERFDAALQDPDDLIQTTCAALSSPSNPAVEVGAQESDDVRRRDFEATVIRHRRNPTDSSPISTDSSHDIVSVLGRAHKLSRAIDPDVIAAIQGDIDAAISQYETRDNSNSFPLLFGQRTFVESLLNDTVRPKQRQQLFEAGAKISGLIGYILVGRGNFPLARAYCVESFQLSELSENMNIRAWSRGLQSFCEYYAGQYAESFEYARDGLAHDQPTQQGARLMINGVARALGKLGDISGVERAVDESYELMQRSGGPDGIPSSITLGCYSEAQIAGNAATAYVSLAMPDSVEEFARIAMPEMNKVGSPWGRSLVMIDLARSRIISDNSDLDSATALIIEALDISSGQPMISLRQRASEFLREATGRWGNNFYTRSVREAIASLPEAK</sequence>
<dbReference type="RefSeq" id="WP_357975228.1">
    <property type="nucleotide sequence ID" value="NZ_JBFAIH010000003.1"/>
</dbReference>
<name>A0ABV3F498_9NOCA</name>
<evidence type="ECO:0000313" key="2">
    <source>
        <dbReference type="EMBL" id="MEV0362536.1"/>
    </source>
</evidence>
<accession>A0ABV3F498</accession>
<dbReference type="InterPro" id="IPR001387">
    <property type="entry name" value="Cro/C1-type_HTH"/>
</dbReference>
<feature type="domain" description="HTH cro/C1-type" evidence="1">
    <location>
        <begin position="11"/>
        <end position="63"/>
    </location>
</feature>
<evidence type="ECO:0000259" key="1">
    <source>
        <dbReference type="PROSITE" id="PS50943"/>
    </source>
</evidence>
<protein>
    <recommendedName>
        <fullName evidence="1">HTH cro/C1-type domain-containing protein</fullName>
    </recommendedName>
</protein>
<gene>
    <name evidence="2" type="ORF">AB0H72_07515</name>
</gene>
<organism evidence="2 3">
    <name type="scientific">Nocardia fusca</name>
    <dbReference type="NCBI Taxonomy" id="941183"/>
    <lineage>
        <taxon>Bacteria</taxon>
        <taxon>Bacillati</taxon>
        <taxon>Actinomycetota</taxon>
        <taxon>Actinomycetes</taxon>
        <taxon>Mycobacteriales</taxon>
        <taxon>Nocardiaceae</taxon>
        <taxon>Nocardia</taxon>
    </lineage>
</organism>
<keyword evidence="3" id="KW-1185">Reference proteome</keyword>
<comment type="caution">
    <text evidence="2">The sequence shown here is derived from an EMBL/GenBank/DDBJ whole genome shotgun (WGS) entry which is preliminary data.</text>
</comment>